<organism evidence="2 3">
    <name type="scientific">Solanum commersonii</name>
    <name type="common">Commerson's wild potato</name>
    <name type="synonym">Commerson's nightshade</name>
    <dbReference type="NCBI Taxonomy" id="4109"/>
    <lineage>
        <taxon>Eukaryota</taxon>
        <taxon>Viridiplantae</taxon>
        <taxon>Streptophyta</taxon>
        <taxon>Embryophyta</taxon>
        <taxon>Tracheophyta</taxon>
        <taxon>Spermatophyta</taxon>
        <taxon>Magnoliopsida</taxon>
        <taxon>eudicotyledons</taxon>
        <taxon>Gunneridae</taxon>
        <taxon>Pentapetalae</taxon>
        <taxon>asterids</taxon>
        <taxon>lamiids</taxon>
        <taxon>Solanales</taxon>
        <taxon>Solanaceae</taxon>
        <taxon>Solanoideae</taxon>
        <taxon>Solaneae</taxon>
        <taxon>Solanum</taxon>
    </lineage>
</organism>
<comment type="caution">
    <text evidence="2">The sequence shown here is derived from an EMBL/GenBank/DDBJ whole genome shotgun (WGS) entry which is preliminary data.</text>
</comment>
<evidence type="ECO:0000313" key="2">
    <source>
        <dbReference type="EMBL" id="KAG5630537.1"/>
    </source>
</evidence>
<sequence length="150" mass="18246">MPNGYTMGHCLIGDACYEEDIVIHVDLHIVLARILALQRNLLNETPNESLVVMVYKMTTRMVLTYLLKEAVWRVIGRWRRRRRRTRIKRKRRRRRRRSRQGKEKKEEEEEENKKNEKKEKEKEQEGEEEEEEEENKKNGNKEKRRRGEGG</sequence>
<gene>
    <name evidence="2" type="ORF">H5410_002254</name>
</gene>
<feature type="compositionally biased region" description="Acidic residues" evidence="1">
    <location>
        <begin position="124"/>
        <end position="133"/>
    </location>
</feature>
<proteinExistence type="predicted"/>
<feature type="compositionally biased region" description="Basic and acidic residues" evidence="1">
    <location>
        <begin position="134"/>
        <end position="150"/>
    </location>
</feature>
<dbReference type="Proteomes" id="UP000824120">
    <property type="component" value="Chromosome 1"/>
</dbReference>
<feature type="compositionally biased region" description="Basic residues" evidence="1">
    <location>
        <begin position="86"/>
        <end position="99"/>
    </location>
</feature>
<accession>A0A9J6B1G2</accession>
<dbReference type="EMBL" id="JACXVP010000001">
    <property type="protein sequence ID" value="KAG5630537.1"/>
    <property type="molecule type" value="Genomic_DNA"/>
</dbReference>
<evidence type="ECO:0000256" key="1">
    <source>
        <dbReference type="SAM" id="MobiDB-lite"/>
    </source>
</evidence>
<protein>
    <submittedName>
        <fullName evidence="2">Uncharacterized protein</fullName>
    </submittedName>
</protein>
<dbReference type="AlphaFoldDB" id="A0A9J6B1G2"/>
<keyword evidence="3" id="KW-1185">Reference proteome</keyword>
<name>A0A9J6B1G2_SOLCO</name>
<feature type="region of interest" description="Disordered" evidence="1">
    <location>
        <begin position="86"/>
        <end position="150"/>
    </location>
</feature>
<feature type="compositionally biased region" description="Basic and acidic residues" evidence="1">
    <location>
        <begin position="100"/>
        <end position="123"/>
    </location>
</feature>
<reference evidence="2 3" key="1">
    <citation type="submission" date="2020-09" db="EMBL/GenBank/DDBJ databases">
        <title>De no assembly of potato wild relative species, Solanum commersonii.</title>
        <authorList>
            <person name="Cho K."/>
        </authorList>
    </citation>
    <scope>NUCLEOTIDE SEQUENCE [LARGE SCALE GENOMIC DNA]</scope>
    <source>
        <strain evidence="2">LZ3.2</strain>
        <tissue evidence="2">Leaf</tissue>
    </source>
</reference>
<evidence type="ECO:0000313" key="3">
    <source>
        <dbReference type="Proteomes" id="UP000824120"/>
    </source>
</evidence>